<evidence type="ECO:0000313" key="3">
    <source>
        <dbReference type="Proteomes" id="UP000789901"/>
    </source>
</evidence>
<name>A0ABN7UKZ0_GIGMA</name>
<organism evidence="2 3">
    <name type="scientific">Gigaspora margarita</name>
    <dbReference type="NCBI Taxonomy" id="4874"/>
    <lineage>
        <taxon>Eukaryota</taxon>
        <taxon>Fungi</taxon>
        <taxon>Fungi incertae sedis</taxon>
        <taxon>Mucoromycota</taxon>
        <taxon>Glomeromycotina</taxon>
        <taxon>Glomeromycetes</taxon>
        <taxon>Diversisporales</taxon>
        <taxon>Gigasporaceae</taxon>
        <taxon>Gigaspora</taxon>
    </lineage>
</organism>
<accession>A0ABN7UKZ0</accession>
<evidence type="ECO:0000256" key="1">
    <source>
        <dbReference type="SAM" id="MobiDB-lite"/>
    </source>
</evidence>
<gene>
    <name evidence="2" type="ORF">GMARGA_LOCUS7488</name>
</gene>
<protein>
    <submittedName>
        <fullName evidence="2">46183_t:CDS:1</fullName>
    </submittedName>
</protein>
<dbReference type="Proteomes" id="UP000789901">
    <property type="component" value="Unassembled WGS sequence"/>
</dbReference>
<feature type="compositionally biased region" description="Basic and acidic residues" evidence="1">
    <location>
        <begin position="25"/>
        <end position="44"/>
    </location>
</feature>
<comment type="caution">
    <text evidence="2">The sequence shown here is derived from an EMBL/GenBank/DDBJ whole genome shotgun (WGS) entry which is preliminary data.</text>
</comment>
<dbReference type="EMBL" id="CAJVQB010003639">
    <property type="protein sequence ID" value="CAG8613737.1"/>
    <property type="molecule type" value="Genomic_DNA"/>
</dbReference>
<keyword evidence="3" id="KW-1185">Reference proteome</keyword>
<feature type="region of interest" description="Disordered" evidence="1">
    <location>
        <begin position="1"/>
        <end position="44"/>
    </location>
</feature>
<evidence type="ECO:0000313" key="2">
    <source>
        <dbReference type="EMBL" id="CAG8613737.1"/>
    </source>
</evidence>
<proteinExistence type="predicted"/>
<reference evidence="2 3" key="1">
    <citation type="submission" date="2021-06" db="EMBL/GenBank/DDBJ databases">
        <authorList>
            <person name="Kallberg Y."/>
            <person name="Tangrot J."/>
            <person name="Rosling A."/>
        </authorList>
    </citation>
    <scope>NUCLEOTIDE SEQUENCE [LARGE SCALE GENOMIC DNA]</scope>
    <source>
        <strain evidence="2 3">120-4 pot B 10/14</strain>
    </source>
</reference>
<feature type="compositionally biased region" description="Basic residues" evidence="1">
    <location>
        <begin position="14"/>
        <end position="24"/>
    </location>
</feature>
<sequence length="101" mass="11830">MQYNTIPADDKVKHQQVTKRGKTKQRNDNTNDDKKQNYKNKKMPDSVVIKKDSILYQSVELVISPPVKFNYLNLTHSNDRSYRDPKAEVECSKNTRKCRDA</sequence>
<feature type="region of interest" description="Disordered" evidence="1">
    <location>
        <begin position="78"/>
        <end position="101"/>
    </location>
</feature>